<organism evidence="5 6">
    <name type="scientific">Mugilogobius chulae</name>
    <name type="common">yellowstripe goby</name>
    <dbReference type="NCBI Taxonomy" id="88201"/>
    <lineage>
        <taxon>Eukaryota</taxon>
        <taxon>Metazoa</taxon>
        <taxon>Chordata</taxon>
        <taxon>Craniata</taxon>
        <taxon>Vertebrata</taxon>
        <taxon>Euteleostomi</taxon>
        <taxon>Actinopterygii</taxon>
        <taxon>Neopterygii</taxon>
        <taxon>Teleostei</taxon>
        <taxon>Neoteleostei</taxon>
        <taxon>Acanthomorphata</taxon>
        <taxon>Gobiaria</taxon>
        <taxon>Gobiiformes</taxon>
        <taxon>Gobioidei</taxon>
        <taxon>Gobiidae</taxon>
        <taxon>Gobionellinae</taxon>
        <taxon>Mugilogobius</taxon>
    </lineage>
</organism>
<dbReference type="Proteomes" id="UP001460270">
    <property type="component" value="Unassembled WGS sequence"/>
</dbReference>
<comment type="caution">
    <text evidence="5">The sequence shown here is derived from an EMBL/GenBank/DDBJ whole genome shotgun (WGS) entry which is preliminary data.</text>
</comment>
<feature type="domain" description="AIG1-type G" evidence="4">
    <location>
        <begin position="414"/>
        <end position="556"/>
    </location>
</feature>
<dbReference type="SUPFAM" id="SSF52540">
    <property type="entry name" value="P-loop containing nucleoside triphosphate hydrolases"/>
    <property type="match status" value="2"/>
</dbReference>
<evidence type="ECO:0000313" key="6">
    <source>
        <dbReference type="Proteomes" id="UP001460270"/>
    </source>
</evidence>
<dbReference type="InterPro" id="IPR027417">
    <property type="entry name" value="P-loop_NTPase"/>
</dbReference>
<dbReference type="InterPro" id="IPR006703">
    <property type="entry name" value="G_AIG1"/>
</dbReference>
<proteinExistence type="inferred from homology"/>
<keyword evidence="6" id="KW-1185">Reference proteome</keyword>
<sequence>MESPVAELKPLKHSNSYEILPPDFCELRVVLLGSGWSQKNSVGNLLLGRTEFTKESVQCVKVKGSFKDKSLTVINSPDLQQPDLTEDRLTEIVTAIKDASAPGPHVFLLVLQPEDFTEQHKTRLESVLESFSEQAFDQSLVLMSTPREEREQDFMDMYMSEPHIRDMIIRCRYRYLNQKNLELPELLTRVGQVIKENHGNYMSCDFSEEEDKAITITCGTKKKPLNLVLFGRTGTGKTSIAESILGRAQPPAASSPGQAEVCGRWVSLVELPALSGKPLETVMQQCLSCISLCGPEGVHAFILVLPLGPLTDEDKDELVLLQNTLGAQACDFTMILMELEDAVNVPQKRGVEELCLRCKRGTLGLNFTDQQQVLEMINNVDKQSNEGPRAYTKDMFIEAVIKKTPVFPEPHVSPMSLRVALIGKSGSGKSSSANTILGEKCFKPKAAPKKAKASSEIQTRTVQGRIVTVMNTPHLFDKSFCEEELAKCVSLMAPGLNAILLLLPIGNIHKEDRDSLQLIRKTLGEKALKFVMIVFTRGDELENQSFQSYIKNVMAL</sequence>
<evidence type="ECO:0000256" key="3">
    <source>
        <dbReference type="ARBA" id="ARBA00023134"/>
    </source>
</evidence>
<dbReference type="PROSITE" id="PS51720">
    <property type="entry name" value="G_AIG1"/>
    <property type="match status" value="1"/>
</dbReference>
<gene>
    <name evidence="5" type="ORF">WMY93_003953</name>
</gene>
<evidence type="ECO:0000313" key="5">
    <source>
        <dbReference type="EMBL" id="KAK7933057.1"/>
    </source>
</evidence>
<keyword evidence="3" id="KW-0342">GTP-binding</keyword>
<name>A0AAW0PN54_9GOBI</name>
<evidence type="ECO:0000259" key="4">
    <source>
        <dbReference type="PROSITE" id="PS51720"/>
    </source>
</evidence>
<dbReference type="PANTHER" id="PTHR10903">
    <property type="entry name" value="GTPASE, IMAP FAMILY MEMBER-RELATED"/>
    <property type="match status" value="1"/>
</dbReference>
<dbReference type="Gene3D" id="3.40.50.300">
    <property type="entry name" value="P-loop containing nucleotide triphosphate hydrolases"/>
    <property type="match status" value="3"/>
</dbReference>
<dbReference type="EMBL" id="JBBPFD010000003">
    <property type="protein sequence ID" value="KAK7933057.1"/>
    <property type="molecule type" value="Genomic_DNA"/>
</dbReference>
<evidence type="ECO:0000256" key="2">
    <source>
        <dbReference type="ARBA" id="ARBA00022741"/>
    </source>
</evidence>
<keyword evidence="2" id="KW-0547">Nucleotide-binding</keyword>
<evidence type="ECO:0000256" key="1">
    <source>
        <dbReference type="ARBA" id="ARBA00008535"/>
    </source>
</evidence>
<protein>
    <recommendedName>
        <fullName evidence="4">AIG1-type G domain-containing protein</fullName>
    </recommendedName>
</protein>
<dbReference type="PANTHER" id="PTHR10903:SF170">
    <property type="entry name" value="GTPASE IMAP FAMILY MEMBER 7"/>
    <property type="match status" value="1"/>
</dbReference>
<dbReference type="AlphaFoldDB" id="A0AAW0PN54"/>
<dbReference type="InterPro" id="IPR045058">
    <property type="entry name" value="GIMA/IAN/Toc"/>
</dbReference>
<reference evidence="6" key="1">
    <citation type="submission" date="2024-04" db="EMBL/GenBank/DDBJ databases">
        <title>Salinicola lusitanus LLJ914,a marine bacterium isolated from the Okinawa Trough.</title>
        <authorList>
            <person name="Li J."/>
        </authorList>
    </citation>
    <scope>NUCLEOTIDE SEQUENCE [LARGE SCALE GENOMIC DNA]</scope>
</reference>
<accession>A0AAW0PN54</accession>
<comment type="similarity">
    <text evidence="1">Belongs to the TRAFAC class TrmE-Era-EngA-EngB-Septin-like GTPase superfamily. AIG1/Toc34/Toc159-like paraseptin GTPase family. IAN subfamily.</text>
</comment>
<dbReference type="GO" id="GO:0005525">
    <property type="term" value="F:GTP binding"/>
    <property type="evidence" value="ECO:0007669"/>
    <property type="project" value="UniProtKB-KW"/>
</dbReference>
<dbReference type="Pfam" id="PF04548">
    <property type="entry name" value="AIG1"/>
    <property type="match status" value="3"/>
</dbReference>